<proteinExistence type="predicted"/>
<evidence type="ECO:0000313" key="1">
    <source>
        <dbReference type="EMBL" id="KAJ3540717.1"/>
    </source>
</evidence>
<sequence length="665" mass="74515">MDDPADQLVSSALHSMDVKLVDRIIGFRGDDAQRVLDYMQKVVMKLETTAPYRARMQENDMSTYRSRMRILMTRLALASGRLPEELFLHAVQCNSFDPVGQGSFSDIFKGQYQGSPVAIKRLRFVNMINDMRAALFRESLLWLNLEHRHVLPFLGIESSVFKNHFCMVLPWVVHGNINKFIEGLRETGYPKSVLNIQVDKWFEQIAYGLAYLHSEEIVHGDLRGANVLVTEKWEVKLADFGLSILAEGGGNSSSLRGGGSRWLAPELIAPEHYGLTTTRPTYASDIYSLACVSIELYTGKPPFFGMSEAQTILSVTSGVRSERPQFFDGNLMRTPMWTLITDCWKGNPSERPNAETVVNRLMLETPHMTNVVPGPIMRANTTGQCQLPSCPKASVERLGTGRYCSSFHESNSLGLRRIGCLNCRKRLVADDDLCTKCRNEIQDDTPKLVQVPEHHILFDSITNHFRDTWGRSVKLCPSVKSVYKIIPQKAVLNKYAAYRASVEERGHFVKFGKRPGNETVGWHGTRRGCQLGNNEQTTFCTFTTCSLCGIIRTSFDVAYGASGLGFGLGWEILGKGIYTSSSSSKSDKYSFNENWSTPFKAMLLNKVVMGRCYIADKTEGTLQGPPPGYDSTRLPQAATVDDIAVYRNDAIRPSFLVVYESETRS</sequence>
<comment type="caution">
    <text evidence="1">The sequence shown here is derived from an EMBL/GenBank/DDBJ whole genome shotgun (WGS) entry which is preliminary data.</text>
</comment>
<dbReference type="EMBL" id="JANHOG010001237">
    <property type="protein sequence ID" value="KAJ3540717.1"/>
    <property type="molecule type" value="Genomic_DNA"/>
</dbReference>
<evidence type="ECO:0000313" key="2">
    <source>
        <dbReference type="Proteomes" id="UP001148662"/>
    </source>
</evidence>
<reference evidence="1" key="1">
    <citation type="submission" date="2022-07" db="EMBL/GenBank/DDBJ databases">
        <title>Genome Sequence of Phlebia brevispora.</title>
        <authorList>
            <person name="Buettner E."/>
        </authorList>
    </citation>
    <scope>NUCLEOTIDE SEQUENCE</scope>
    <source>
        <strain evidence="1">MPL23</strain>
    </source>
</reference>
<gene>
    <name evidence="1" type="ORF">NM688_g6188</name>
</gene>
<dbReference type="Proteomes" id="UP001148662">
    <property type="component" value="Unassembled WGS sequence"/>
</dbReference>
<organism evidence="1 2">
    <name type="scientific">Phlebia brevispora</name>
    <dbReference type="NCBI Taxonomy" id="194682"/>
    <lineage>
        <taxon>Eukaryota</taxon>
        <taxon>Fungi</taxon>
        <taxon>Dikarya</taxon>
        <taxon>Basidiomycota</taxon>
        <taxon>Agaricomycotina</taxon>
        <taxon>Agaricomycetes</taxon>
        <taxon>Polyporales</taxon>
        <taxon>Meruliaceae</taxon>
        <taxon>Phlebia</taxon>
    </lineage>
</organism>
<accession>A0ACC1SJ64</accession>
<protein>
    <submittedName>
        <fullName evidence="1">Uncharacterized protein</fullName>
    </submittedName>
</protein>
<keyword evidence="2" id="KW-1185">Reference proteome</keyword>
<name>A0ACC1SJ64_9APHY</name>